<evidence type="ECO:0000256" key="1">
    <source>
        <dbReference type="ARBA" id="ARBA00009179"/>
    </source>
</evidence>
<dbReference type="Gene3D" id="3.90.226.10">
    <property type="entry name" value="2-enoyl-CoA Hydratase, Chain A, domain 1"/>
    <property type="match status" value="1"/>
</dbReference>
<dbReference type="EMBL" id="JACOOZ010000004">
    <property type="protein sequence ID" value="MBC5667650.1"/>
    <property type="molecule type" value="Genomic_DNA"/>
</dbReference>
<evidence type="ECO:0000256" key="6">
    <source>
        <dbReference type="SAM" id="Phobius"/>
    </source>
</evidence>
<dbReference type="SMART" id="SM00228">
    <property type="entry name" value="PDZ"/>
    <property type="match status" value="1"/>
</dbReference>
<dbReference type="Gene3D" id="3.30.750.44">
    <property type="match status" value="1"/>
</dbReference>
<keyword evidence="4 5" id="KW-0720">Serine protease</keyword>
<dbReference type="InterPro" id="IPR041489">
    <property type="entry name" value="PDZ_6"/>
</dbReference>
<keyword evidence="2 5" id="KW-0645">Protease</keyword>
<keyword evidence="9" id="KW-1185">Reference proteome</keyword>
<dbReference type="PANTHER" id="PTHR32060">
    <property type="entry name" value="TAIL-SPECIFIC PROTEASE"/>
    <property type="match status" value="1"/>
</dbReference>
<evidence type="ECO:0000256" key="2">
    <source>
        <dbReference type="ARBA" id="ARBA00022670"/>
    </source>
</evidence>
<dbReference type="Pfam" id="PF22694">
    <property type="entry name" value="CtpB_N-like"/>
    <property type="match status" value="1"/>
</dbReference>
<dbReference type="CDD" id="cd07560">
    <property type="entry name" value="Peptidase_S41_CPP"/>
    <property type="match status" value="1"/>
</dbReference>
<evidence type="ECO:0000256" key="5">
    <source>
        <dbReference type="RuleBase" id="RU004404"/>
    </source>
</evidence>
<dbReference type="InterPro" id="IPR036034">
    <property type="entry name" value="PDZ_sf"/>
</dbReference>
<dbReference type="Pfam" id="PF03572">
    <property type="entry name" value="Peptidase_S41"/>
    <property type="match status" value="1"/>
</dbReference>
<protein>
    <submittedName>
        <fullName evidence="8">S41 family peptidase</fullName>
    </submittedName>
</protein>
<dbReference type="RefSeq" id="WP_118589447.1">
    <property type="nucleotide sequence ID" value="NZ_JACOOZ010000004.1"/>
</dbReference>
<organism evidence="8 9">
    <name type="scientific">Eubacterium segne</name>
    <dbReference type="NCBI Taxonomy" id="2763045"/>
    <lineage>
        <taxon>Bacteria</taxon>
        <taxon>Bacillati</taxon>
        <taxon>Bacillota</taxon>
        <taxon>Clostridia</taxon>
        <taxon>Eubacteriales</taxon>
        <taxon>Eubacteriaceae</taxon>
        <taxon>Eubacterium</taxon>
    </lineage>
</organism>
<dbReference type="InterPro" id="IPR004447">
    <property type="entry name" value="Peptidase_S41A"/>
</dbReference>
<feature type="transmembrane region" description="Helical" evidence="6">
    <location>
        <begin position="12"/>
        <end position="33"/>
    </location>
</feature>
<sequence length="393" mass="43341">MKKNKTKFLPGFLTGAFVMLIVAICVGFGINAVKTETGSKTTISSEVSGKLDFLKDVIDLKYLEKTDEKTLEENIYKGLLQGLNDPYSVYYTKDEYDALKEETSGSYCGIGALVSQNADTGVITAINVFKGSPAEKAGMKNGDIIFKVEDKEVTGEDLNNVVAKMKGEKDTKVKINVYRTSEKEYIDLEVTRDKVDVPTVEHKMLDKSKGIGYIQITQFEEVTYDQFKEALDDLKKRGMKSVIFDLRNNPGGLYDTVCEMLDDLLPEGTLVYTKDKDGNKQEKKSDANFLDMPMVVLQNENSASASEIFSGAIQDFGAGKIVGTQSFGKGIVQSIIPLSDGSAVKLTVEKYYTPKGVNIHGKGITPDVKVEISKDGKKDNQLQKAIEVIEKEK</sequence>
<evidence type="ECO:0000313" key="8">
    <source>
        <dbReference type="EMBL" id="MBC5667650.1"/>
    </source>
</evidence>
<dbReference type="CDD" id="cd06782">
    <property type="entry name" value="cpPDZ_CPP-like"/>
    <property type="match status" value="1"/>
</dbReference>
<dbReference type="PROSITE" id="PS50106">
    <property type="entry name" value="PDZ"/>
    <property type="match status" value="1"/>
</dbReference>
<keyword evidence="6" id="KW-0472">Membrane</keyword>
<dbReference type="SUPFAM" id="SSF50156">
    <property type="entry name" value="PDZ domain-like"/>
    <property type="match status" value="1"/>
</dbReference>
<dbReference type="InterPro" id="IPR005151">
    <property type="entry name" value="Tail-specific_protease"/>
</dbReference>
<dbReference type="InterPro" id="IPR055210">
    <property type="entry name" value="CtpA/B_N"/>
</dbReference>
<comment type="similarity">
    <text evidence="1 5">Belongs to the peptidase S41A family.</text>
</comment>
<dbReference type="InterPro" id="IPR029045">
    <property type="entry name" value="ClpP/crotonase-like_dom_sf"/>
</dbReference>
<dbReference type="Pfam" id="PF17820">
    <property type="entry name" value="PDZ_6"/>
    <property type="match status" value="1"/>
</dbReference>
<accession>A0ABR7F4H7</accession>
<name>A0ABR7F4H7_9FIRM</name>
<feature type="domain" description="PDZ" evidence="7">
    <location>
        <begin position="96"/>
        <end position="166"/>
    </location>
</feature>
<keyword evidence="6" id="KW-1133">Transmembrane helix</keyword>
<evidence type="ECO:0000313" key="9">
    <source>
        <dbReference type="Proteomes" id="UP000597877"/>
    </source>
</evidence>
<evidence type="ECO:0000259" key="7">
    <source>
        <dbReference type="PROSITE" id="PS50106"/>
    </source>
</evidence>
<dbReference type="SMART" id="SM00245">
    <property type="entry name" value="TSPc"/>
    <property type="match status" value="1"/>
</dbReference>
<dbReference type="InterPro" id="IPR001478">
    <property type="entry name" value="PDZ"/>
</dbReference>
<keyword evidence="6" id="KW-0812">Transmembrane</keyword>
<keyword evidence="3 5" id="KW-0378">Hydrolase</keyword>
<gene>
    <name evidence="8" type="ORF">H8S00_06605</name>
</gene>
<dbReference type="SUPFAM" id="SSF52096">
    <property type="entry name" value="ClpP/crotonase"/>
    <property type="match status" value="1"/>
</dbReference>
<dbReference type="NCBIfam" id="TIGR00225">
    <property type="entry name" value="prc"/>
    <property type="match status" value="1"/>
</dbReference>
<dbReference type="Gene3D" id="2.30.42.10">
    <property type="match status" value="1"/>
</dbReference>
<dbReference type="PANTHER" id="PTHR32060:SF30">
    <property type="entry name" value="CARBOXY-TERMINAL PROCESSING PROTEASE CTPA"/>
    <property type="match status" value="1"/>
</dbReference>
<comment type="caution">
    <text evidence="8">The sequence shown here is derived from an EMBL/GenBank/DDBJ whole genome shotgun (WGS) entry which is preliminary data.</text>
</comment>
<evidence type="ECO:0000256" key="4">
    <source>
        <dbReference type="ARBA" id="ARBA00022825"/>
    </source>
</evidence>
<proteinExistence type="inferred from homology"/>
<evidence type="ECO:0000256" key="3">
    <source>
        <dbReference type="ARBA" id="ARBA00022801"/>
    </source>
</evidence>
<dbReference type="Proteomes" id="UP000597877">
    <property type="component" value="Unassembled WGS sequence"/>
</dbReference>
<reference evidence="8 9" key="1">
    <citation type="submission" date="2020-08" db="EMBL/GenBank/DDBJ databases">
        <title>Genome public.</title>
        <authorList>
            <person name="Liu C."/>
            <person name="Sun Q."/>
        </authorList>
    </citation>
    <scope>NUCLEOTIDE SEQUENCE [LARGE SCALE GENOMIC DNA]</scope>
    <source>
        <strain evidence="8 9">BX4</strain>
    </source>
</reference>